<evidence type="ECO:0008006" key="4">
    <source>
        <dbReference type="Google" id="ProtNLM"/>
    </source>
</evidence>
<dbReference type="Proteomes" id="UP001156613">
    <property type="component" value="Unassembled WGS sequence"/>
</dbReference>
<dbReference type="RefSeq" id="WP_062504843.1">
    <property type="nucleotide sequence ID" value="NZ_BEWO01000003.1"/>
</dbReference>
<gene>
    <name evidence="2" type="ORF">GCM10010937_11220</name>
</gene>
<sequence>MGDGLTNTHAREQRPFSPPSHQHDPADLEAAHWLSLGRVPDTEAAHALVARIAEDIRPHLGSRTKAALGNRDKGKERRVRETGIILAGLLRRGLKGHWSAVNESPSTWFWKASRKLPVKHTAFKSKVDAMQTLGLLDHVPGKSFKGAFGDYQGHAARLRPSKKLLELAEQYGCLSQTAAQDWKLINPAPVERMATHELLSFTTIPRKRNGRIDPASRSKMDIPAGCEDLLAFMKALTSSLATVVFTGCAEPVFQARFSGAREFGGRIYAQGPDNYQNGISKDERQHITINGEPVAELDLSASFLSIALALLNQPAPEGDPYALPGLDEAHRAAIKQWFVVFWQTGKAPNKWSDKTPQAIRDSIPPTDITGPAFERYPALKDIKSIVPEALLKSVEKPMRSWAVGQYLTGVEAGIMREAMSSIMETGGIVLPVHDSLIVPRSLMEIAGKIIQSAYKKRLHKKIGIKIR</sequence>
<reference evidence="3" key="1">
    <citation type="journal article" date="2019" name="Int. J. Syst. Evol. Microbiol.">
        <title>The Global Catalogue of Microorganisms (GCM) 10K type strain sequencing project: providing services to taxonomists for standard genome sequencing and annotation.</title>
        <authorList>
            <consortium name="The Broad Institute Genomics Platform"/>
            <consortium name="The Broad Institute Genome Sequencing Center for Infectious Disease"/>
            <person name="Wu L."/>
            <person name="Ma J."/>
        </authorList>
    </citation>
    <scope>NUCLEOTIDE SEQUENCE [LARGE SCALE GENOMIC DNA]</scope>
    <source>
        <strain evidence="3">NBRC 3271</strain>
    </source>
</reference>
<evidence type="ECO:0000313" key="3">
    <source>
        <dbReference type="Proteomes" id="UP001156613"/>
    </source>
</evidence>
<organism evidence="2 3">
    <name type="scientific">Gluconobacter japonicus</name>
    <dbReference type="NCBI Taxonomy" id="376620"/>
    <lineage>
        <taxon>Bacteria</taxon>
        <taxon>Pseudomonadati</taxon>
        <taxon>Pseudomonadota</taxon>
        <taxon>Alphaproteobacteria</taxon>
        <taxon>Acetobacterales</taxon>
        <taxon>Acetobacteraceae</taxon>
        <taxon>Gluconobacter</taxon>
    </lineage>
</organism>
<proteinExistence type="predicted"/>
<evidence type="ECO:0000313" key="2">
    <source>
        <dbReference type="EMBL" id="GLQ59319.1"/>
    </source>
</evidence>
<keyword evidence="3" id="KW-1185">Reference proteome</keyword>
<evidence type="ECO:0000256" key="1">
    <source>
        <dbReference type="SAM" id="MobiDB-lite"/>
    </source>
</evidence>
<feature type="region of interest" description="Disordered" evidence="1">
    <location>
        <begin position="1"/>
        <end position="25"/>
    </location>
</feature>
<name>A0ABQ5WGW9_GLUJA</name>
<comment type="caution">
    <text evidence="2">The sequence shown here is derived from an EMBL/GenBank/DDBJ whole genome shotgun (WGS) entry which is preliminary data.</text>
</comment>
<accession>A0ABQ5WGW9</accession>
<dbReference type="EMBL" id="BSNT01000019">
    <property type="protein sequence ID" value="GLQ59319.1"/>
    <property type="molecule type" value="Genomic_DNA"/>
</dbReference>
<protein>
    <recommendedName>
        <fullName evidence="4">DNA-directed DNA polymerase family A palm domain-containing protein</fullName>
    </recommendedName>
</protein>